<comment type="caution">
    <text evidence="2">The sequence shown here is derived from an EMBL/GenBank/DDBJ whole genome shotgun (WGS) entry which is preliminary data.</text>
</comment>
<dbReference type="AlphaFoldDB" id="A0A225VZA2"/>
<evidence type="ECO:0000313" key="3">
    <source>
        <dbReference type="Proteomes" id="UP000198211"/>
    </source>
</evidence>
<gene>
    <name evidence="2" type="ORF">PHMEG_00016874</name>
</gene>
<accession>A0A225VZA2</accession>
<dbReference type="OrthoDB" id="79864at2759"/>
<evidence type="ECO:0000313" key="2">
    <source>
        <dbReference type="EMBL" id="OWZ10299.1"/>
    </source>
</evidence>
<name>A0A225VZA2_9STRA</name>
<feature type="compositionally biased region" description="Low complexity" evidence="1">
    <location>
        <begin position="436"/>
        <end position="449"/>
    </location>
</feature>
<feature type="region of interest" description="Disordered" evidence="1">
    <location>
        <begin position="339"/>
        <end position="449"/>
    </location>
</feature>
<organism evidence="2 3">
    <name type="scientific">Phytophthora megakarya</name>
    <dbReference type="NCBI Taxonomy" id="4795"/>
    <lineage>
        <taxon>Eukaryota</taxon>
        <taxon>Sar</taxon>
        <taxon>Stramenopiles</taxon>
        <taxon>Oomycota</taxon>
        <taxon>Peronosporomycetes</taxon>
        <taxon>Peronosporales</taxon>
        <taxon>Peronosporaceae</taxon>
        <taxon>Phytophthora</taxon>
    </lineage>
</organism>
<protein>
    <submittedName>
        <fullName evidence="2">Uncharacterized protein</fullName>
    </submittedName>
</protein>
<reference evidence="3" key="1">
    <citation type="submission" date="2017-03" db="EMBL/GenBank/DDBJ databases">
        <title>Phytopthora megakarya and P. palmivora, two closely related causual agents of cacao black pod achieved similar genome size and gene model numbers by different mechanisms.</title>
        <authorList>
            <person name="Ali S."/>
            <person name="Shao J."/>
            <person name="Larry D.J."/>
            <person name="Kronmiller B."/>
            <person name="Shen D."/>
            <person name="Strem M.D."/>
            <person name="Melnick R.L."/>
            <person name="Guiltinan M.J."/>
            <person name="Tyler B.M."/>
            <person name="Meinhardt L.W."/>
            <person name="Bailey B.A."/>
        </authorList>
    </citation>
    <scope>NUCLEOTIDE SEQUENCE [LARGE SCALE GENOMIC DNA]</scope>
    <source>
        <strain evidence="3">zdho120</strain>
    </source>
</reference>
<proteinExistence type="predicted"/>
<dbReference type="EMBL" id="NBNE01002491">
    <property type="protein sequence ID" value="OWZ10299.1"/>
    <property type="molecule type" value="Genomic_DNA"/>
</dbReference>
<feature type="region of interest" description="Disordered" evidence="1">
    <location>
        <begin position="24"/>
        <end position="52"/>
    </location>
</feature>
<feature type="compositionally biased region" description="Polar residues" evidence="1">
    <location>
        <begin position="376"/>
        <end position="386"/>
    </location>
</feature>
<sequence>MTKRNFATEFLLRELLQALGAPLASSKSNSDTVDSFSESLSEETESQTALTAASGQSRVMLVRRTNSSRQTATLVDREFDIEAFVPSHVSASLQRERGYQTLGRLRGSVVRVTKCHFATLPRCLSADQQQTETSVSAPNVNRGNTRVYLWVDALAIVEDNELAVQPHPEVYSHPLVKERLQMLNDAELEKQLMIHQGLPPLRVVQSDRFDDDRPLLEEDCVIPEDQEKQLEEQTEWGPPTIGRQPTDSQLIDENGSVPMPESQVVIGPTSQNKVQSTQESMTSSVTLSGNPTVSDVSMESMTSSVTLSGNPTVSDVSMESLDSQRFQFQQENIRETFVVESDVESDTDDEDYEYVEAKDPAPTKQQTDWSGKLSAHPSTDPTTTSRAIVDLTDDSPEKGPRPASISKTTKTEQHQEPKPEVDGSVNGTTEHLGTVHSPQSSDPHSQSKSYWKTIQNFASHLFSAEDSDQPSHGRGEESTEIEADATQIQDHAKDDKVQDDKEDKFAQPEEFISSQATVVLQYAMDNDEDANAFEYEGMISDDMEPHSSVVVHDRDDHAVDEEHATQVDDDLTLSEEGADSQIAFHHLDATCKALLLRAETHVVCQFITTTVHNKAAVHVESGEIYVAVDLQQVLPPGFVEKDAESVRGGDHRGK</sequence>
<feature type="compositionally biased region" description="Basic and acidic residues" evidence="1">
    <location>
        <begin position="409"/>
        <end position="421"/>
    </location>
</feature>
<feature type="compositionally biased region" description="Polar residues" evidence="1">
    <location>
        <begin position="25"/>
        <end position="36"/>
    </location>
</feature>
<evidence type="ECO:0000256" key="1">
    <source>
        <dbReference type="SAM" id="MobiDB-lite"/>
    </source>
</evidence>
<feature type="compositionally biased region" description="Acidic residues" evidence="1">
    <location>
        <begin position="341"/>
        <end position="354"/>
    </location>
</feature>
<keyword evidence="3" id="KW-1185">Reference proteome</keyword>
<dbReference type="Proteomes" id="UP000198211">
    <property type="component" value="Unassembled WGS sequence"/>
</dbReference>